<organism evidence="4 5">
    <name type="scientific">Vibrio nereis</name>
    <dbReference type="NCBI Taxonomy" id="693"/>
    <lineage>
        <taxon>Bacteria</taxon>
        <taxon>Pseudomonadati</taxon>
        <taxon>Pseudomonadota</taxon>
        <taxon>Gammaproteobacteria</taxon>
        <taxon>Vibrionales</taxon>
        <taxon>Vibrionaceae</taxon>
        <taxon>Vibrio</taxon>
    </lineage>
</organism>
<name>A0A0M0HMQ1_VIBNE</name>
<dbReference type="PATRIC" id="fig|693.5.peg.2236"/>
<dbReference type="Gene3D" id="3.40.190.10">
    <property type="entry name" value="Periplasmic binding protein-like II"/>
    <property type="match status" value="1"/>
</dbReference>
<dbReference type="InterPro" id="IPR025370">
    <property type="entry name" value="SgrR_HTH_N"/>
</dbReference>
<dbReference type="GO" id="GO:0015833">
    <property type="term" value="P:peptide transport"/>
    <property type="evidence" value="ECO:0007669"/>
    <property type="project" value="TreeGrafter"/>
</dbReference>
<dbReference type="EMBL" id="LHPJ01000008">
    <property type="protein sequence ID" value="KOO03062.1"/>
    <property type="molecule type" value="Genomic_DNA"/>
</dbReference>
<dbReference type="PANTHER" id="PTHR30290">
    <property type="entry name" value="PERIPLASMIC BINDING COMPONENT OF ABC TRANSPORTER"/>
    <property type="match status" value="1"/>
</dbReference>
<evidence type="ECO:0000259" key="3">
    <source>
        <dbReference type="Pfam" id="PF12793"/>
    </source>
</evidence>
<dbReference type="Pfam" id="PF12793">
    <property type="entry name" value="SgrR_N"/>
    <property type="match status" value="1"/>
</dbReference>
<dbReference type="SUPFAM" id="SSF53850">
    <property type="entry name" value="Periplasmic binding protein-like II"/>
    <property type="match status" value="1"/>
</dbReference>
<protein>
    <submittedName>
        <fullName evidence="4">Transporter</fullName>
    </submittedName>
</protein>
<evidence type="ECO:0000313" key="4">
    <source>
        <dbReference type="EMBL" id="KOO03062.1"/>
    </source>
</evidence>
<feature type="domain" description="Solute-binding protein family 5" evidence="2">
    <location>
        <begin position="166"/>
        <end position="305"/>
    </location>
</feature>
<keyword evidence="1" id="KW-0238">DNA-binding</keyword>
<accession>A0A0M0HMQ1</accession>
<dbReference type="Pfam" id="PF00496">
    <property type="entry name" value="SBP_bac_5"/>
    <property type="match status" value="1"/>
</dbReference>
<keyword evidence="5" id="KW-1185">Reference proteome</keyword>
<dbReference type="Proteomes" id="UP000037515">
    <property type="component" value="Unassembled WGS sequence"/>
</dbReference>
<dbReference type="RefSeq" id="WP_053395847.1">
    <property type="nucleotide sequence ID" value="NZ_LHPJ01000008.1"/>
</dbReference>
<reference evidence="5" key="1">
    <citation type="submission" date="2015-08" db="EMBL/GenBank/DDBJ databases">
        <title>Vibrio galatheae sp. nov., a novel member of the Vibrionaceae family isolated from the Solomon Islands.</title>
        <authorList>
            <person name="Giubergia S."/>
            <person name="Machado H."/>
            <person name="Mateiu R.V."/>
            <person name="Gram L."/>
        </authorList>
    </citation>
    <scope>NUCLEOTIDE SEQUENCE [LARGE SCALE GENOMIC DNA]</scope>
    <source>
        <strain evidence="5">DSM 19584</strain>
    </source>
</reference>
<dbReference type="GO" id="GO:0003677">
    <property type="term" value="F:DNA binding"/>
    <property type="evidence" value="ECO:0007669"/>
    <property type="project" value="UniProtKB-KW"/>
</dbReference>
<proteinExistence type="predicted"/>
<dbReference type="GO" id="GO:1904680">
    <property type="term" value="F:peptide transmembrane transporter activity"/>
    <property type="evidence" value="ECO:0007669"/>
    <property type="project" value="TreeGrafter"/>
</dbReference>
<sequence length="550" mass="62866">MNDVNLRHLDLLLKHYQINQHCSVVLDDLETVLYTSRRNVSIVMRKLSHLGWVIWQPAIGRSKSSQLVIKKSLQQALTEVLTNELELGRFKLIAKLLDIYGEIAVRALSVATEELSITNEKRNSVLISSYPWVSTVDPVKTYRLSELQVIKSVYDVLIKQDAAGNLIPSLAHSWEVNDNVITLWLMPRVYRHDGELLHIDDVIWSIERLRDQNGPVSGLGQSIKRVDVVAENCIEITLHYPNKLFPYVLAMPNASIICRDQKSFGNYTSHIGTGPFKIEDWNSNGLRLRAHSQYFSTCALLESVTLSHETEVLENIVSFNQEVGEVNIEWISSFSYLTYRQRPDAKISLETWQELAKFISHEKYGYDAKGAVEGIEFKQNTALRDHYPKPNLHGKITIAEPIWTIPSLIRQVKWLHRLIRSTGLELEIVVIEDISCPESISEAADLVLVDEIIEAPKEYGLYEWLSVSTGLRYALTPVEMQSHQDQIRHAVGSENPYEALLEIEESLYKEHRCLPLFCGQEEVTKAAQVKGVQIRKSGYSDFFRLWVSDN</sequence>
<feature type="domain" description="Transcriptional regulator SgrR N-terminal HTH" evidence="3">
    <location>
        <begin position="12"/>
        <end position="101"/>
    </location>
</feature>
<evidence type="ECO:0000259" key="2">
    <source>
        <dbReference type="Pfam" id="PF00496"/>
    </source>
</evidence>
<dbReference type="AlphaFoldDB" id="A0A0M0HMQ1"/>
<dbReference type="OrthoDB" id="5898773at2"/>
<dbReference type="STRING" id="693.AKJ17_10915"/>
<evidence type="ECO:0000256" key="1">
    <source>
        <dbReference type="ARBA" id="ARBA00023125"/>
    </source>
</evidence>
<gene>
    <name evidence="4" type="ORF">AKJ17_10915</name>
</gene>
<dbReference type="PANTHER" id="PTHR30290:SF72">
    <property type="entry name" value="HTH-TYPE TRANSCRIPTIONAL REGULATOR SGRR"/>
    <property type="match status" value="1"/>
</dbReference>
<dbReference type="InterPro" id="IPR039424">
    <property type="entry name" value="SBP_5"/>
</dbReference>
<dbReference type="InterPro" id="IPR000914">
    <property type="entry name" value="SBP_5_dom"/>
</dbReference>
<comment type="caution">
    <text evidence="4">The sequence shown here is derived from an EMBL/GenBank/DDBJ whole genome shotgun (WGS) entry which is preliminary data.</text>
</comment>
<evidence type="ECO:0000313" key="5">
    <source>
        <dbReference type="Proteomes" id="UP000037515"/>
    </source>
</evidence>